<keyword evidence="2" id="KW-1185">Reference proteome</keyword>
<dbReference type="Proteomes" id="UP000632454">
    <property type="component" value="Unassembled WGS sequence"/>
</dbReference>
<sequence>MFGLWRSRWHYADPSRPIPDFVADTYGELWDVRDRLPAAGRAHPVVAVLGDGGKWSYLGWWKAADTPAQLEKREDPHIYDAVRYIGKIWSGGLPPEPHLHPVESVYLTRR</sequence>
<gene>
    <name evidence="1" type="ORF">GCM10007298_10860</name>
</gene>
<protein>
    <submittedName>
        <fullName evidence="1">Uncharacterized protein</fullName>
    </submittedName>
</protein>
<comment type="caution">
    <text evidence="1">The sequence shown here is derived from an EMBL/GenBank/DDBJ whole genome shotgun (WGS) entry which is preliminary data.</text>
</comment>
<dbReference type="EMBL" id="BMCS01000001">
    <property type="protein sequence ID" value="GGF16657.1"/>
    <property type="molecule type" value="Genomic_DNA"/>
</dbReference>
<evidence type="ECO:0000313" key="2">
    <source>
        <dbReference type="Proteomes" id="UP000632454"/>
    </source>
</evidence>
<accession>A0ABQ1UDS3</accession>
<evidence type="ECO:0000313" key="1">
    <source>
        <dbReference type="EMBL" id="GGF16657.1"/>
    </source>
</evidence>
<proteinExistence type="predicted"/>
<organism evidence="1 2">
    <name type="scientific">Williamsia phyllosphaerae</name>
    <dbReference type="NCBI Taxonomy" id="885042"/>
    <lineage>
        <taxon>Bacteria</taxon>
        <taxon>Bacillati</taxon>
        <taxon>Actinomycetota</taxon>
        <taxon>Actinomycetes</taxon>
        <taxon>Mycobacteriales</taxon>
        <taxon>Nocardiaceae</taxon>
        <taxon>Williamsia</taxon>
    </lineage>
</organism>
<reference evidence="2" key="1">
    <citation type="journal article" date="2019" name="Int. J. Syst. Evol. Microbiol.">
        <title>The Global Catalogue of Microorganisms (GCM) 10K type strain sequencing project: providing services to taxonomists for standard genome sequencing and annotation.</title>
        <authorList>
            <consortium name="The Broad Institute Genomics Platform"/>
            <consortium name="The Broad Institute Genome Sequencing Center for Infectious Disease"/>
            <person name="Wu L."/>
            <person name="Ma J."/>
        </authorList>
    </citation>
    <scope>NUCLEOTIDE SEQUENCE [LARGE SCALE GENOMIC DNA]</scope>
    <source>
        <strain evidence="2">CCM 7855</strain>
    </source>
</reference>
<name>A0ABQ1UDS3_9NOCA</name>